<feature type="signal peptide" evidence="1">
    <location>
        <begin position="1"/>
        <end position="17"/>
    </location>
</feature>
<evidence type="ECO:0000256" key="1">
    <source>
        <dbReference type="SAM" id="SignalP"/>
    </source>
</evidence>
<gene>
    <name evidence="2" type="ORF">GNP35_05785</name>
</gene>
<dbReference type="OrthoDB" id="9914354at2"/>
<accession>A0A6N8F6P5</accession>
<feature type="chain" id="PRO_5026744109" evidence="1">
    <location>
        <begin position="18"/>
        <end position="168"/>
    </location>
</feature>
<evidence type="ECO:0000313" key="3">
    <source>
        <dbReference type="Proteomes" id="UP000439994"/>
    </source>
</evidence>
<protein>
    <submittedName>
        <fullName evidence="2">Uncharacterized protein</fullName>
    </submittedName>
</protein>
<sequence>MRVFISLLLFLTSYVNALEPAPLASCLSYEMNRIDKNMGELVLRNVFATQLFENLDKKFPEVEIEWSAWATSVSEYKDEDGKNKTKLKGCFDISKIHSDSELVSSIMKVSMSRFQAAMKFYSKPSSEHIPQEKVDLMLDGYEGLLKDEKVKKAIKDELEHNKQINQDK</sequence>
<organism evidence="2 3">
    <name type="scientific">Psychrosphaera haliotis</name>
    <dbReference type="NCBI Taxonomy" id="555083"/>
    <lineage>
        <taxon>Bacteria</taxon>
        <taxon>Pseudomonadati</taxon>
        <taxon>Pseudomonadota</taxon>
        <taxon>Gammaproteobacteria</taxon>
        <taxon>Alteromonadales</taxon>
        <taxon>Pseudoalteromonadaceae</taxon>
        <taxon>Psychrosphaera</taxon>
    </lineage>
</organism>
<comment type="caution">
    <text evidence="2">The sequence shown here is derived from an EMBL/GenBank/DDBJ whole genome shotgun (WGS) entry which is preliminary data.</text>
</comment>
<proteinExistence type="predicted"/>
<evidence type="ECO:0000313" key="2">
    <source>
        <dbReference type="EMBL" id="MUH72033.1"/>
    </source>
</evidence>
<keyword evidence="1" id="KW-0732">Signal</keyword>
<dbReference type="RefSeq" id="WP_155695244.1">
    <property type="nucleotide sequence ID" value="NZ_WOCD01000003.1"/>
</dbReference>
<dbReference type="AlphaFoldDB" id="A0A6N8F6P5"/>
<reference evidence="2 3" key="1">
    <citation type="submission" date="2019-11" db="EMBL/GenBank/DDBJ databases">
        <title>P. haliotis isolates from Z. marina roots.</title>
        <authorList>
            <person name="Cohen M."/>
            <person name="Jospin G."/>
            <person name="Eisen J.A."/>
            <person name="Coil D.A."/>
        </authorList>
    </citation>
    <scope>NUCLEOTIDE SEQUENCE [LARGE SCALE GENOMIC DNA]</scope>
    <source>
        <strain evidence="2 3">UCD-MCMsp1aY</strain>
    </source>
</reference>
<dbReference type="Proteomes" id="UP000439994">
    <property type="component" value="Unassembled WGS sequence"/>
</dbReference>
<name>A0A6N8F6P5_9GAMM</name>
<dbReference type="EMBL" id="WOCD01000003">
    <property type="protein sequence ID" value="MUH72033.1"/>
    <property type="molecule type" value="Genomic_DNA"/>
</dbReference>
<keyword evidence="3" id="KW-1185">Reference proteome</keyword>